<accession>A0ABW9TEI0</accession>
<evidence type="ECO:0000313" key="2">
    <source>
        <dbReference type="Proteomes" id="UP000179454"/>
    </source>
</evidence>
<protein>
    <recommendedName>
        <fullName evidence="3">Transcriptional regulator</fullName>
    </recommendedName>
</protein>
<proteinExistence type="predicted"/>
<name>A0ABW9TEI0_AGRVI</name>
<comment type="caution">
    <text evidence="1">The sequence shown here is derived from an EMBL/GenBank/DDBJ whole genome shotgun (WGS) entry which is preliminary data.</text>
</comment>
<keyword evidence="2" id="KW-1185">Reference proteome</keyword>
<evidence type="ECO:0008006" key="3">
    <source>
        <dbReference type="Google" id="ProtNLM"/>
    </source>
</evidence>
<dbReference type="EMBL" id="MBFE02000009">
    <property type="protein sequence ID" value="MUO42872.1"/>
    <property type="molecule type" value="Genomic_DNA"/>
</dbReference>
<sequence>MEDTPSLKLAKQYLSLGGMRKSKIDDNITDTRKWDDEPQEAATFWKERIEILGEEERKQVENFLPSINDH</sequence>
<gene>
    <name evidence="1" type="ORF">BBL17_013870</name>
</gene>
<evidence type="ECO:0000313" key="1">
    <source>
        <dbReference type="EMBL" id="MUO42872.1"/>
    </source>
</evidence>
<reference evidence="1" key="1">
    <citation type="submission" date="2019-11" db="EMBL/GenBank/DDBJ databases">
        <title>Whole-genome sequencing of Allorhizobium vitis.</title>
        <authorList>
            <person name="Gan H.M."/>
            <person name="Savka M.A."/>
        </authorList>
    </citation>
    <scope>NUCLEOTIDE SEQUENCE [LARGE SCALE GENOMIC DNA]</scope>
    <source>
        <strain evidence="1">T1/7</strain>
    </source>
</reference>
<dbReference type="Proteomes" id="UP000179454">
    <property type="component" value="Unassembled WGS sequence"/>
</dbReference>
<organism evidence="1 2">
    <name type="scientific">Agrobacterium vitis</name>
    <name type="common">Rhizobium vitis</name>
    <dbReference type="NCBI Taxonomy" id="373"/>
    <lineage>
        <taxon>Bacteria</taxon>
        <taxon>Pseudomonadati</taxon>
        <taxon>Pseudomonadota</taxon>
        <taxon>Alphaproteobacteria</taxon>
        <taxon>Hyphomicrobiales</taxon>
        <taxon>Rhizobiaceae</taxon>
        <taxon>Rhizobium/Agrobacterium group</taxon>
        <taxon>Agrobacterium</taxon>
    </lineage>
</organism>